<evidence type="ECO:0000256" key="1">
    <source>
        <dbReference type="ARBA" id="ARBA00010761"/>
    </source>
</evidence>
<dbReference type="GO" id="GO:1990904">
    <property type="term" value="C:ribonucleoprotein complex"/>
    <property type="evidence" value="ECO:0007669"/>
    <property type="project" value="UniProtKB-KW"/>
</dbReference>
<comment type="similarity">
    <text evidence="1">Belongs to the universal ribosomal protein uS3 family.</text>
</comment>
<sequence>MKTLNIIKKINNIKKLDNVNSNNFDFNFYNHQYKNTIINKEFINEKTFFLSTYKNNNIIFNLNNYNYSNKNIQLFNYYVNTILNININILELYRNINNKKIYSNYDITMLYNLTFNKLNEQNIIFSKKISNKVINVRTQFKASNIKILKKTSMLDIILKKYIETYLDSKVSINFDKYNINFFKRKNMYVKTIRRKLRRMKKMLKWAKISLRNFIRITLIFLCTKDIEIFSKILIKIMNSMHYKNHRRFLYYFKLFITKSMNYYFELLKFEGFFFYLSGKISGGGNSKKKNYAIRCGKYSLTNKMLKLKFKKGLIYTKTGVLGYKFMISYS</sequence>
<gene>
    <name evidence="4" type="primary">ymf64</name>
</gene>
<geneLocation type="mitochondrion" evidence="4"/>
<evidence type="ECO:0000256" key="3">
    <source>
        <dbReference type="ARBA" id="ARBA00023274"/>
    </source>
</evidence>
<evidence type="ECO:0000256" key="2">
    <source>
        <dbReference type="ARBA" id="ARBA00022980"/>
    </source>
</evidence>
<protein>
    <submittedName>
        <fullName evidence="4">Ymf64</fullName>
    </submittedName>
</protein>
<dbReference type="EMBL" id="DQ927305">
    <property type="protein sequence ID" value="ABI51728.1"/>
    <property type="molecule type" value="Genomic_DNA"/>
</dbReference>
<organism evidence="4">
    <name type="scientific">Tetrahymena pigmentosa</name>
    <dbReference type="NCBI Taxonomy" id="5907"/>
    <lineage>
        <taxon>Eukaryota</taxon>
        <taxon>Sar</taxon>
        <taxon>Alveolata</taxon>
        <taxon>Ciliophora</taxon>
        <taxon>Intramacronucleata</taxon>
        <taxon>Oligohymenophorea</taxon>
        <taxon>Hymenostomatida</taxon>
        <taxon>Tetrahymenina</taxon>
        <taxon>Tetrahymenidae</taxon>
        <taxon>Tetrahymena</taxon>
    </lineage>
</organism>
<keyword evidence="4" id="KW-0496">Mitochondrion</keyword>
<proteinExistence type="inferred from homology"/>
<name>Q09F23_TETPI</name>
<dbReference type="SUPFAM" id="SSF54821">
    <property type="entry name" value="Ribosomal protein S3 C-terminal domain"/>
    <property type="match status" value="1"/>
</dbReference>
<dbReference type="GeneID" id="4271502"/>
<dbReference type="CDD" id="cd23687">
    <property type="entry name" value="uS3m_Ymf64"/>
    <property type="match status" value="1"/>
</dbReference>
<keyword evidence="2" id="KW-0689">Ribosomal protein</keyword>
<dbReference type="InterPro" id="IPR036419">
    <property type="entry name" value="Ribosomal_S3_C_sf"/>
</dbReference>
<dbReference type="GO" id="GO:0005840">
    <property type="term" value="C:ribosome"/>
    <property type="evidence" value="ECO:0007669"/>
    <property type="project" value="UniProtKB-KW"/>
</dbReference>
<dbReference type="RefSeq" id="YP_740819.1">
    <property type="nucleotide sequence ID" value="NC_008339.1"/>
</dbReference>
<evidence type="ECO:0000313" key="4">
    <source>
        <dbReference type="EMBL" id="ABI51728.1"/>
    </source>
</evidence>
<reference evidence="4" key="1">
    <citation type="journal article" date="2007" name="PLoS ONE">
        <title>Complete mitochondrial genome sequence of three tetrahymena species reveals mutation hot spots and accelerated nonsynonymous substitutions in Ymf genes.</title>
        <authorList>
            <person name="Moradian M.M."/>
            <person name="Beglaryan D."/>
            <person name="Skozylas J.M."/>
            <person name="Kerikorian V."/>
        </authorList>
    </citation>
    <scope>NUCLEOTIDE SEQUENCE</scope>
    <source>
        <strain evidence="4">UM1060</strain>
    </source>
</reference>
<keyword evidence="3" id="KW-0687">Ribonucleoprotein</keyword>
<dbReference type="AlphaFoldDB" id="Q09F23"/>
<accession>Q09F23</accession>